<dbReference type="Proteomes" id="UP000789920">
    <property type="component" value="Unassembled WGS sequence"/>
</dbReference>
<name>A0ACA9SEB5_9GLOM</name>
<organism evidence="1 2">
    <name type="scientific">Racocetra persica</name>
    <dbReference type="NCBI Taxonomy" id="160502"/>
    <lineage>
        <taxon>Eukaryota</taxon>
        <taxon>Fungi</taxon>
        <taxon>Fungi incertae sedis</taxon>
        <taxon>Mucoromycota</taxon>
        <taxon>Glomeromycotina</taxon>
        <taxon>Glomeromycetes</taxon>
        <taxon>Diversisporales</taxon>
        <taxon>Gigasporaceae</taxon>
        <taxon>Racocetra</taxon>
    </lineage>
</organism>
<accession>A0ACA9SEB5</accession>
<feature type="non-terminal residue" evidence="1">
    <location>
        <position position="1"/>
    </location>
</feature>
<feature type="non-terminal residue" evidence="1">
    <location>
        <position position="107"/>
    </location>
</feature>
<sequence length="107" mass="12178">KELHFYSSKLLECDLKDSVNRSTINASQLKTIDQNINNDFKHISESYQLQLDSIDDTNLSIEKAIDISSSLFINNNNSFIEKQSRISDNSMQQIGARNTNYDSASLE</sequence>
<keyword evidence="2" id="KW-1185">Reference proteome</keyword>
<evidence type="ECO:0000313" key="2">
    <source>
        <dbReference type="Proteomes" id="UP000789920"/>
    </source>
</evidence>
<dbReference type="EMBL" id="CAJVQC010116576">
    <property type="protein sequence ID" value="CAG8837078.1"/>
    <property type="molecule type" value="Genomic_DNA"/>
</dbReference>
<evidence type="ECO:0000313" key="1">
    <source>
        <dbReference type="EMBL" id="CAG8837078.1"/>
    </source>
</evidence>
<reference evidence="1" key="1">
    <citation type="submission" date="2021-06" db="EMBL/GenBank/DDBJ databases">
        <authorList>
            <person name="Kallberg Y."/>
            <person name="Tangrot J."/>
            <person name="Rosling A."/>
        </authorList>
    </citation>
    <scope>NUCLEOTIDE SEQUENCE</scope>
    <source>
        <strain evidence="1">MA461A</strain>
    </source>
</reference>
<proteinExistence type="predicted"/>
<comment type="caution">
    <text evidence="1">The sequence shown here is derived from an EMBL/GenBank/DDBJ whole genome shotgun (WGS) entry which is preliminary data.</text>
</comment>
<protein>
    <submittedName>
        <fullName evidence="1">11219_t:CDS:1</fullName>
    </submittedName>
</protein>
<gene>
    <name evidence="1" type="ORF">RPERSI_LOCUS30162</name>
</gene>